<dbReference type="STRING" id="1909395.BKM31_08320"/>
<evidence type="ECO:0000313" key="3">
    <source>
        <dbReference type="Proteomes" id="UP000190797"/>
    </source>
</evidence>
<dbReference type="GO" id="GO:0003700">
    <property type="term" value="F:DNA-binding transcription factor activity"/>
    <property type="evidence" value="ECO:0007669"/>
    <property type="project" value="TreeGrafter"/>
</dbReference>
<organism evidence="2 3">
    <name type="scientific">[Actinomadura] parvosata subsp. kistnae</name>
    <dbReference type="NCBI Taxonomy" id="1909395"/>
    <lineage>
        <taxon>Bacteria</taxon>
        <taxon>Bacillati</taxon>
        <taxon>Actinomycetota</taxon>
        <taxon>Actinomycetes</taxon>
        <taxon>Streptosporangiales</taxon>
        <taxon>Streptosporangiaceae</taxon>
        <taxon>Nonomuraea</taxon>
    </lineage>
</organism>
<dbReference type="KEGG" id="noa:BKM31_08320"/>
<dbReference type="Gene3D" id="1.10.10.10">
    <property type="entry name" value="Winged helix-like DNA-binding domain superfamily/Winged helix DNA-binding domain"/>
    <property type="match status" value="1"/>
</dbReference>
<dbReference type="EMBL" id="CP017717">
    <property type="protein sequence ID" value="AQZ61479.1"/>
    <property type="molecule type" value="Genomic_DNA"/>
</dbReference>
<dbReference type="SMART" id="SM00346">
    <property type="entry name" value="HTH_ICLR"/>
    <property type="match status" value="1"/>
</dbReference>
<name>A0A1U9ZU86_9ACTN</name>
<dbReference type="InterPro" id="IPR036388">
    <property type="entry name" value="WH-like_DNA-bd_sf"/>
</dbReference>
<reference evidence="3" key="1">
    <citation type="journal article" date="2017" name="Med. Chem. Commun.">
        <title>Nonomuraea sp. ATCC 55076 harbours the largest actinomycete chromosome to date and the kistamicin biosynthetic gene cluster.</title>
        <authorList>
            <person name="Nazari B."/>
            <person name="Forneris C.C."/>
            <person name="Gibson M.I."/>
            <person name="Moon K."/>
            <person name="Schramma K.R."/>
            <person name="Seyedsayamdost M.R."/>
        </authorList>
    </citation>
    <scope>NUCLEOTIDE SEQUENCE [LARGE SCALE GENOMIC DNA]</scope>
    <source>
        <strain evidence="3">ATCC 55076</strain>
    </source>
</reference>
<dbReference type="InterPro" id="IPR005471">
    <property type="entry name" value="Tscrpt_reg_IclR_N"/>
</dbReference>
<dbReference type="GO" id="GO:0045892">
    <property type="term" value="P:negative regulation of DNA-templated transcription"/>
    <property type="evidence" value="ECO:0007669"/>
    <property type="project" value="TreeGrafter"/>
</dbReference>
<sequence length="118" mass="12670">MLEEPARREEAGLTQLAMATGLPKATTHRLLGRLAHPGLVHREDGGRYRMGARTFRWGQRWAPAQVLGTTAARPLRRLAAAGCGAIVVVKDCGDVPVVAWIVDRAGCGEGRTLPAVYS</sequence>
<keyword evidence="3" id="KW-1185">Reference proteome</keyword>
<feature type="domain" description="HTH iclR-type" evidence="1">
    <location>
        <begin position="1"/>
        <end position="52"/>
    </location>
</feature>
<gene>
    <name evidence="2" type="ORF">BKM31_08320</name>
</gene>
<dbReference type="SUPFAM" id="SSF46785">
    <property type="entry name" value="Winged helix' DNA-binding domain"/>
    <property type="match status" value="1"/>
</dbReference>
<dbReference type="Pfam" id="PF09339">
    <property type="entry name" value="HTH_IclR"/>
    <property type="match status" value="1"/>
</dbReference>
<dbReference type="InterPro" id="IPR050707">
    <property type="entry name" value="HTH_MetabolicPath_Reg"/>
</dbReference>
<dbReference type="AlphaFoldDB" id="A0A1U9ZU86"/>
<dbReference type="Proteomes" id="UP000190797">
    <property type="component" value="Chromosome"/>
</dbReference>
<evidence type="ECO:0000313" key="2">
    <source>
        <dbReference type="EMBL" id="AQZ61479.1"/>
    </source>
</evidence>
<evidence type="ECO:0000259" key="1">
    <source>
        <dbReference type="PROSITE" id="PS51077"/>
    </source>
</evidence>
<dbReference type="GO" id="GO:0003677">
    <property type="term" value="F:DNA binding"/>
    <property type="evidence" value="ECO:0007669"/>
    <property type="project" value="InterPro"/>
</dbReference>
<dbReference type="PANTHER" id="PTHR30136:SF24">
    <property type="entry name" value="HTH-TYPE TRANSCRIPTIONAL REPRESSOR ALLR"/>
    <property type="match status" value="1"/>
</dbReference>
<dbReference type="InterPro" id="IPR036390">
    <property type="entry name" value="WH_DNA-bd_sf"/>
</dbReference>
<dbReference type="PANTHER" id="PTHR30136">
    <property type="entry name" value="HELIX-TURN-HELIX TRANSCRIPTIONAL REGULATOR, ICLR FAMILY"/>
    <property type="match status" value="1"/>
</dbReference>
<dbReference type="PROSITE" id="PS51077">
    <property type="entry name" value="HTH_ICLR"/>
    <property type="match status" value="1"/>
</dbReference>
<protein>
    <recommendedName>
        <fullName evidence="1">HTH iclR-type domain-containing protein</fullName>
    </recommendedName>
</protein>
<proteinExistence type="predicted"/>
<accession>A0A1U9ZU86</accession>